<keyword evidence="6" id="KW-0408">Iron</keyword>
<keyword evidence="4 10" id="KW-0223">Dioxygenase</keyword>
<comment type="caution">
    <text evidence="10">The sequence shown here is derived from an EMBL/GenBank/DDBJ whole genome shotgun (WGS) entry which is preliminary data.</text>
</comment>
<feature type="domain" description="HD" evidence="7">
    <location>
        <begin position="391"/>
        <end position="462"/>
    </location>
</feature>
<dbReference type="SUPFAM" id="SSF51197">
    <property type="entry name" value="Clavaminate synthase-like"/>
    <property type="match status" value="1"/>
</dbReference>
<dbReference type="InterPro" id="IPR038492">
    <property type="entry name" value="GBBH-like_N_sf"/>
</dbReference>
<dbReference type="PANTHER" id="PTHR10696:SF25">
    <property type="entry name" value="OXIDOREDUCTASE AIM17-RELATED"/>
    <property type="match status" value="1"/>
</dbReference>
<evidence type="ECO:0000259" key="8">
    <source>
        <dbReference type="Pfam" id="PF02668"/>
    </source>
</evidence>
<feature type="domain" description="TauD/TfdA-like" evidence="8">
    <location>
        <begin position="108"/>
        <end position="343"/>
    </location>
</feature>
<evidence type="ECO:0000256" key="1">
    <source>
        <dbReference type="ARBA" id="ARBA00001954"/>
    </source>
</evidence>
<dbReference type="InterPro" id="IPR006674">
    <property type="entry name" value="HD_domain"/>
</dbReference>
<dbReference type="InterPro" id="IPR042098">
    <property type="entry name" value="TauD-like_sf"/>
</dbReference>
<dbReference type="SUPFAM" id="SSF109604">
    <property type="entry name" value="HD-domain/PDEase-like"/>
    <property type="match status" value="1"/>
</dbReference>
<dbReference type="PANTHER" id="PTHR10696">
    <property type="entry name" value="GAMMA-BUTYROBETAINE HYDROXYLASE-RELATED"/>
    <property type="match status" value="1"/>
</dbReference>
<reference evidence="10 11" key="1">
    <citation type="submission" date="2023-04" db="EMBL/GenBank/DDBJ databases">
        <title>Forest soil microbial communities from Buena Vista Peninsula, Colon Province, Panama.</title>
        <authorList>
            <person name="Bouskill N."/>
        </authorList>
    </citation>
    <scope>NUCLEOTIDE SEQUENCE [LARGE SCALE GENOMIC DNA]</scope>
    <source>
        <strain evidence="10 11">GGS1</strain>
    </source>
</reference>
<organism evidence="10 11">
    <name type="scientific">Streptomyces pseudovenezuelae</name>
    <dbReference type="NCBI Taxonomy" id="67350"/>
    <lineage>
        <taxon>Bacteria</taxon>
        <taxon>Bacillati</taxon>
        <taxon>Actinomycetota</taxon>
        <taxon>Actinomycetes</taxon>
        <taxon>Kitasatosporales</taxon>
        <taxon>Streptomycetaceae</taxon>
        <taxon>Streptomyces</taxon>
        <taxon>Streptomyces aurantiacus group</taxon>
    </lineage>
</organism>
<name>A0ABT6LBT2_9ACTN</name>
<feature type="domain" description="Gamma-butyrobetaine hydroxylase-like N-terminal" evidence="9">
    <location>
        <begin position="9"/>
        <end position="73"/>
    </location>
</feature>
<evidence type="ECO:0000313" key="10">
    <source>
        <dbReference type="EMBL" id="MDH6213765.1"/>
    </source>
</evidence>
<evidence type="ECO:0000256" key="6">
    <source>
        <dbReference type="ARBA" id="ARBA00023004"/>
    </source>
</evidence>
<evidence type="ECO:0000313" key="11">
    <source>
        <dbReference type="Proteomes" id="UP001160499"/>
    </source>
</evidence>
<evidence type="ECO:0000256" key="5">
    <source>
        <dbReference type="ARBA" id="ARBA00023002"/>
    </source>
</evidence>
<evidence type="ECO:0000256" key="2">
    <source>
        <dbReference type="ARBA" id="ARBA00008654"/>
    </source>
</evidence>
<keyword evidence="3" id="KW-0479">Metal-binding</keyword>
<proteinExistence type="inferred from homology"/>
<dbReference type="GO" id="GO:0008336">
    <property type="term" value="F:gamma-butyrobetaine dioxygenase activity"/>
    <property type="evidence" value="ECO:0007669"/>
    <property type="project" value="UniProtKB-EC"/>
</dbReference>
<dbReference type="InterPro" id="IPR003819">
    <property type="entry name" value="TauD/TfdA-like"/>
</dbReference>
<comment type="cofactor">
    <cofactor evidence="1">
        <name>Fe(2+)</name>
        <dbReference type="ChEBI" id="CHEBI:29033"/>
    </cofactor>
</comment>
<dbReference type="Pfam" id="PF01966">
    <property type="entry name" value="HD"/>
    <property type="match status" value="1"/>
</dbReference>
<keyword evidence="5 10" id="KW-0560">Oxidoreductase</keyword>
<comment type="similarity">
    <text evidence="2">Belongs to the gamma-BBH/TMLD family.</text>
</comment>
<dbReference type="Gene3D" id="3.30.2020.30">
    <property type="match status" value="1"/>
</dbReference>
<dbReference type="EMBL" id="JARXVH010000002">
    <property type="protein sequence ID" value="MDH6213765.1"/>
    <property type="molecule type" value="Genomic_DNA"/>
</dbReference>
<dbReference type="EC" id="1.14.11.1" evidence="10"/>
<dbReference type="Gene3D" id="1.10.3210.10">
    <property type="entry name" value="Hypothetical protein af1432"/>
    <property type="match status" value="1"/>
</dbReference>
<evidence type="ECO:0000256" key="3">
    <source>
        <dbReference type="ARBA" id="ARBA00022723"/>
    </source>
</evidence>
<dbReference type="Proteomes" id="UP001160499">
    <property type="component" value="Unassembled WGS sequence"/>
</dbReference>
<dbReference type="Pfam" id="PF06155">
    <property type="entry name" value="GBBH-like_N"/>
    <property type="match status" value="1"/>
</dbReference>
<keyword evidence="11" id="KW-1185">Reference proteome</keyword>
<dbReference type="InterPro" id="IPR050411">
    <property type="entry name" value="AlphaKG_dependent_hydroxylases"/>
</dbReference>
<dbReference type="Gene3D" id="3.60.130.10">
    <property type="entry name" value="Clavaminate synthase-like"/>
    <property type="match status" value="1"/>
</dbReference>
<evidence type="ECO:0000259" key="7">
    <source>
        <dbReference type="Pfam" id="PF01966"/>
    </source>
</evidence>
<evidence type="ECO:0000256" key="4">
    <source>
        <dbReference type="ARBA" id="ARBA00022964"/>
    </source>
</evidence>
<sequence length="546" mass="59661">MRMSLSVEELPLAWLRDNCPCLRCRDPRNGQKLFQITELPVDLALGAVRQTADGVEVDWAPDGHRSAYSARWLTANRPDAGDGSGDRRDETGKTLWVAADLADGLPEADWAEYLRDPVTKARVLESVLGLGFALLRDVPCREGQVLAVAETFGYVRETNYGRLFDVRVEPDPNNLAFTGARIAPHTDNPYRDPVPTLQLLHCLSNAAVGGDSGLVDGFKAAALLRAEDPEAFAVLTRIPVPFRFSDARTELAADRPLIDVDGRGRIREVRFNNRSISTLRLPADELDAFYRAYRIFAEITLRPELQLDFRLSPGDCLIFDNVRLLHARTAFEESGARHLQGAYADIDALAGTLAVLLRQRVVAGEEFLDGLAQLFTGEGAGAYLGEAVTMAQHMLQAAAQAEEAGAPGPLVAAALLHDIGHFQGPVSGEELMAGTDNLHSHTGADRLADWFGPEVTEPIRLHVAAKRYLCAVEPEYFDRLSEASVYTLEVQGGPMSPSEVDGYEANPYAADGVAVRRWDDEGKDPEVSAPDFAHFRPLLAALLRTA</sequence>
<protein>
    <submittedName>
        <fullName evidence="10">Gamma-butyrobetaine dioxygenase</fullName>
        <ecNumber evidence="10">1.14.11.1</ecNumber>
    </submittedName>
</protein>
<dbReference type="InterPro" id="IPR010376">
    <property type="entry name" value="GBBH-like_N"/>
</dbReference>
<dbReference type="CDD" id="cd00250">
    <property type="entry name" value="CAS_like"/>
    <property type="match status" value="1"/>
</dbReference>
<gene>
    <name evidence="10" type="ORF">M2283_001048</name>
</gene>
<evidence type="ECO:0000259" key="9">
    <source>
        <dbReference type="Pfam" id="PF06155"/>
    </source>
</evidence>
<dbReference type="CDD" id="cd00077">
    <property type="entry name" value="HDc"/>
    <property type="match status" value="1"/>
</dbReference>
<dbReference type="InterPro" id="IPR003607">
    <property type="entry name" value="HD/PDEase_dom"/>
</dbReference>
<dbReference type="Pfam" id="PF02668">
    <property type="entry name" value="TauD"/>
    <property type="match status" value="1"/>
</dbReference>
<accession>A0ABT6LBT2</accession>